<sequence>MQRLRDGQWRKLPGVAICQLQRREGIDAVCVSRWLWDGSVPRVQDDPGRRFPRNERRRR</sequence>
<gene>
    <name evidence="1" type="ORF">XhyaCFBP1156_10650</name>
</gene>
<dbReference type="AlphaFoldDB" id="A0A2S7EWB9"/>
<name>A0A2S7EWB9_9XANT</name>
<accession>A0A2S7EWB9</accession>
<dbReference type="Proteomes" id="UP000238261">
    <property type="component" value="Unassembled WGS sequence"/>
</dbReference>
<comment type="caution">
    <text evidence="1">The sequence shown here is derived from an EMBL/GenBank/DDBJ whole genome shotgun (WGS) entry which is preliminary data.</text>
</comment>
<reference evidence="2" key="1">
    <citation type="submission" date="2016-08" db="EMBL/GenBank/DDBJ databases">
        <authorList>
            <person name="Merda D."/>
            <person name="Briand M."/>
            <person name="Taghouti G."/>
            <person name="Carrere S."/>
            <person name="Gouzy J."/>
            <person name="Portier P."/>
            <person name="Jacques M.-A."/>
            <person name="Fischer-Le Saux M."/>
        </authorList>
    </citation>
    <scope>NUCLEOTIDE SEQUENCE [LARGE SCALE GENOMIC DNA]</scope>
    <source>
        <strain evidence="2">CFBP1156</strain>
    </source>
</reference>
<organism evidence="1 2">
    <name type="scientific">Xanthomonas hyacinthi</name>
    <dbReference type="NCBI Taxonomy" id="56455"/>
    <lineage>
        <taxon>Bacteria</taxon>
        <taxon>Pseudomonadati</taxon>
        <taxon>Pseudomonadota</taxon>
        <taxon>Gammaproteobacteria</taxon>
        <taxon>Lysobacterales</taxon>
        <taxon>Lysobacteraceae</taxon>
        <taxon>Xanthomonas</taxon>
    </lineage>
</organism>
<proteinExistence type="predicted"/>
<evidence type="ECO:0000313" key="1">
    <source>
        <dbReference type="EMBL" id="PPU97453.1"/>
    </source>
</evidence>
<protein>
    <submittedName>
        <fullName evidence="1">Uncharacterized protein</fullName>
    </submittedName>
</protein>
<dbReference type="EMBL" id="MDEG01000008">
    <property type="protein sequence ID" value="PPU97453.1"/>
    <property type="molecule type" value="Genomic_DNA"/>
</dbReference>
<keyword evidence="2" id="KW-1185">Reference proteome</keyword>
<evidence type="ECO:0000313" key="2">
    <source>
        <dbReference type="Proteomes" id="UP000238261"/>
    </source>
</evidence>